<proteinExistence type="predicted"/>
<evidence type="ECO:0000313" key="2">
    <source>
        <dbReference type="Proteomes" id="UP000830115"/>
    </source>
</evidence>
<name>A0ABY4MIG2_9ACTN</name>
<dbReference type="GO" id="GO:0016787">
    <property type="term" value="F:hydrolase activity"/>
    <property type="evidence" value="ECO:0007669"/>
    <property type="project" value="UniProtKB-KW"/>
</dbReference>
<organism evidence="1 2">
    <name type="scientific">Streptomyces halobius</name>
    <dbReference type="NCBI Taxonomy" id="2879846"/>
    <lineage>
        <taxon>Bacteria</taxon>
        <taxon>Bacillati</taxon>
        <taxon>Actinomycetota</taxon>
        <taxon>Actinomycetes</taxon>
        <taxon>Kitasatosporales</taxon>
        <taxon>Streptomycetaceae</taxon>
        <taxon>Streptomyces</taxon>
    </lineage>
</organism>
<dbReference type="InterPro" id="IPR029058">
    <property type="entry name" value="AB_hydrolase_fold"/>
</dbReference>
<dbReference type="EMBL" id="CP086322">
    <property type="protein sequence ID" value="UQA97425.1"/>
    <property type="molecule type" value="Genomic_DNA"/>
</dbReference>
<gene>
    <name evidence="1" type="ORF">K9S39_41170</name>
</gene>
<protein>
    <submittedName>
        <fullName evidence="1">Dienelactone hydrolase family protein</fullName>
    </submittedName>
</protein>
<keyword evidence="1" id="KW-0378">Hydrolase</keyword>
<evidence type="ECO:0000313" key="1">
    <source>
        <dbReference type="EMBL" id="UQA97425.1"/>
    </source>
</evidence>
<dbReference type="Proteomes" id="UP000830115">
    <property type="component" value="Chromosome"/>
</dbReference>
<dbReference type="RefSeq" id="WP_248868367.1">
    <property type="nucleotide sequence ID" value="NZ_CP086322.1"/>
</dbReference>
<reference evidence="1" key="1">
    <citation type="submission" date="2021-10" db="EMBL/GenBank/DDBJ databases">
        <title>Streptomyces nigrumlapis sp.nov.,an antimicrobial producing actinobacterium isolated from Black Gobi rocks.</title>
        <authorList>
            <person name="Wen Y."/>
            <person name="Zhang W."/>
            <person name="Liu X.G."/>
        </authorList>
    </citation>
    <scope>NUCLEOTIDE SEQUENCE</scope>
    <source>
        <strain evidence="1">ST13-2-2</strain>
    </source>
</reference>
<accession>A0ABY4MIG2</accession>
<dbReference type="Gene3D" id="3.40.50.1820">
    <property type="entry name" value="alpha/beta hydrolase"/>
    <property type="match status" value="1"/>
</dbReference>
<dbReference type="SUPFAM" id="SSF53474">
    <property type="entry name" value="alpha/beta-Hydrolases"/>
    <property type="match status" value="1"/>
</dbReference>
<keyword evidence="2" id="KW-1185">Reference proteome</keyword>
<sequence>MTEDGTSTWRPLRSAPGADTLVLAVDYALTGRPEATFSDLASVLPSSWAVWETRQPDTGRPDAEGYLDFWLSDPGLSGTRVDAVLGYCIGGVFAAELAERLSRATGEPVPVLLFDPEPPLVDGLATDARSAVEGLGSMLTAEQLRDALDRLDTSEAAAADVPDLAGELRGIYTTAARTACRSSGLDEDIADQLTSAFVRYLQYSSAAGRLFAEPAWSRATVVSSAQPTRWADCGADRVDCPVPHAQLLASACAADAVAGAVELY</sequence>